<keyword evidence="5" id="KW-1185">Reference proteome</keyword>
<evidence type="ECO:0000313" key="4">
    <source>
        <dbReference type="EMBL" id="CAF9905573.1"/>
    </source>
</evidence>
<evidence type="ECO:0000313" key="5">
    <source>
        <dbReference type="Proteomes" id="UP000664203"/>
    </source>
</evidence>
<dbReference type="InterPro" id="IPR036291">
    <property type="entry name" value="NAD(P)-bd_dom_sf"/>
</dbReference>
<evidence type="ECO:0000256" key="1">
    <source>
        <dbReference type="ARBA" id="ARBA00009219"/>
    </source>
</evidence>
<dbReference type="InterPro" id="IPR050177">
    <property type="entry name" value="Lipid_A_modif_metabolic_enz"/>
</dbReference>
<evidence type="ECO:0000256" key="2">
    <source>
        <dbReference type="ARBA" id="ARBA00023002"/>
    </source>
</evidence>
<dbReference type="EMBL" id="CAJPDR010000012">
    <property type="protein sequence ID" value="CAF9905573.1"/>
    <property type="molecule type" value="Genomic_DNA"/>
</dbReference>
<accession>A0A8H3I5J9</accession>
<dbReference type="PANTHER" id="PTHR43245:SF51">
    <property type="entry name" value="SHORT CHAIN DEHYDROGENASE_REDUCTASE FAMILY 42E, MEMBER 2"/>
    <property type="match status" value="1"/>
</dbReference>
<dbReference type="Proteomes" id="UP000664203">
    <property type="component" value="Unassembled WGS sequence"/>
</dbReference>
<name>A0A8H3I5J9_9LECA</name>
<gene>
    <name evidence="4" type="ORF">ALECFALPRED_001032</name>
</gene>
<dbReference type="InterPro" id="IPR002225">
    <property type="entry name" value="3Beta_OHSteriod_DH/Estase"/>
</dbReference>
<feature type="domain" description="3-beta hydroxysteroid dehydrogenase/isomerase" evidence="3">
    <location>
        <begin position="6"/>
        <end position="266"/>
    </location>
</feature>
<organism evidence="4 5">
    <name type="scientific">Alectoria fallacina</name>
    <dbReference type="NCBI Taxonomy" id="1903189"/>
    <lineage>
        <taxon>Eukaryota</taxon>
        <taxon>Fungi</taxon>
        <taxon>Dikarya</taxon>
        <taxon>Ascomycota</taxon>
        <taxon>Pezizomycotina</taxon>
        <taxon>Lecanoromycetes</taxon>
        <taxon>OSLEUM clade</taxon>
        <taxon>Lecanoromycetidae</taxon>
        <taxon>Lecanorales</taxon>
        <taxon>Lecanorineae</taxon>
        <taxon>Parmeliaceae</taxon>
        <taxon>Alectoria</taxon>
    </lineage>
</organism>
<dbReference type="AlphaFoldDB" id="A0A8H3I5J9"/>
<dbReference type="OrthoDB" id="10058185at2759"/>
<dbReference type="Pfam" id="PF01073">
    <property type="entry name" value="3Beta_HSD"/>
    <property type="match status" value="1"/>
</dbReference>
<protein>
    <recommendedName>
        <fullName evidence="3">3-beta hydroxysteroid dehydrogenase/isomerase domain-containing protein</fullName>
    </recommendedName>
</protein>
<dbReference type="GO" id="GO:0006694">
    <property type="term" value="P:steroid biosynthetic process"/>
    <property type="evidence" value="ECO:0007669"/>
    <property type="project" value="InterPro"/>
</dbReference>
<proteinExistence type="inferred from homology"/>
<dbReference type="GO" id="GO:0016616">
    <property type="term" value="F:oxidoreductase activity, acting on the CH-OH group of donors, NAD or NADP as acceptor"/>
    <property type="evidence" value="ECO:0007669"/>
    <property type="project" value="InterPro"/>
</dbReference>
<sequence length="416" mass="45477">MATSVLITGGAGFLGSAIIDAVQEQHPEWVVTVLDLKSPRVPKPNIVYKSGNITDAASVNTLVVEIKPDVIIHSAGLVPELAFRYGREQRDRVFNVNVNGTRNMLAAAKSSDVKAFVWTGSCTAITDDMKYQYRNIDERWPTSSQSLIYGESKTAAEALVLGACDEKLATCALRPSVIFGPGDYQLIPSIHACIAKGETPFVVGDGENLWDVTYVGNVADAHVLAVENLLSTKTAAGEAIFISNNEPIPFRDFCLEVWKNFGHFPSYEVHIPVSLATLVGYIAEVATWVTGSTTTLSRGSVLDACGTRYCSGEKARKVLGYKPRMSIEEGIRISCMVSLRRYLTLNIPESSLAKLKKEYAQRLKLSGANVQLAPRRRPLEPDSGMSTGNIAFFWARYTTAGGTWETNRDAIMRRKG</sequence>
<keyword evidence="2" id="KW-0560">Oxidoreductase</keyword>
<comment type="caution">
    <text evidence="4">The sequence shown here is derived from an EMBL/GenBank/DDBJ whole genome shotgun (WGS) entry which is preliminary data.</text>
</comment>
<dbReference type="PANTHER" id="PTHR43245">
    <property type="entry name" value="BIFUNCTIONAL POLYMYXIN RESISTANCE PROTEIN ARNA"/>
    <property type="match status" value="1"/>
</dbReference>
<reference evidence="4" key="1">
    <citation type="submission" date="2021-03" db="EMBL/GenBank/DDBJ databases">
        <authorList>
            <person name="Tagirdzhanova G."/>
        </authorList>
    </citation>
    <scope>NUCLEOTIDE SEQUENCE</scope>
</reference>
<comment type="similarity">
    <text evidence="1">Belongs to the 3-beta-HSD family.</text>
</comment>
<dbReference type="SUPFAM" id="SSF51735">
    <property type="entry name" value="NAD(P)-binding Rossmann-fold domains"/>
    <property type="match status" value="1"/>
</dbReference>
<dbReference type="Gene3D" id="3.40.50.720">
    <property type="entry name" value="NAD(P)-binding Rossmann-like Domain"/>
    <property type="match status" value="1"/>
</dbReference>
<evidence type="ECO:0000259" key="3">
    <source>
        <dbReference type="Pfam" id="PF01073"/>
    </source>
</evidence>